<dbReference type="EMBL" id="BSPX01000008">
    <property type="protein sequence ID" value="GLT21454.1"/>
    <property type="molecule type" value="Genomic_DNA"/>
</dbReference>
<dbReference type="SUPFAM" id="SSF51126">
    <property type="entry name" value="Pectin lyase-like"/>
    <property type="match status" value="1"/>
</dbReference>
<dbReference type="Proteomes" id="UP001157167">
    <property type="component" value="Unassembled WGS sequence"/>
</dbReference>
<dbReference type="SMART" id="SM00912">
    <property type="entry name" value="Haemagg_act"/>
    <property type="match status" value="1"/>
</dbReference>
<feature type="region of interest" description="Disordered" evidence="1">
    <location>
        <begin position="2433"/>
        <end position="2456"/>
    </location>
</feature>
<feature type="region of interest" description="Disordered" evidence="1">
    <location>
        <begin position="22"/>
        <end position="44"/>
    </location>
</feature>
<dbReference type="NCBIfam" id="TIGR01901">
    <property type="entry name" value="adhes_NPXG"/>
    <property type="match status" value="1"/>
</dbReference>
<dbReference type="InterPro" id="IPR012334">
    <property type="entry name" value="Pectin_lyas_fold"/>
</dbReference>
<feature type="compositionally biased region" description="Polar residues" evidence="1">
    <location>
        <begin position="2433"/>
        <end position="2448"/>
    </location>
</feature>
<evidence type="ECO:0000313" key="4">
    <source>
        <dbReference type="Proteomes" id="UP001157167"/>
    </source>
</evidence>
<dbReference type="RefSeq" id="WP_284186896.1">
    <property type="nucleotide sequence ID" value="NZ_BSPX01000008.1"/>
</dbReference>
<evidence type="ECO:0000256" key="1">
    <source>
        <dbReference type="SAM" id="MobiDB-lite"/>
    </source>
</evidence>
<dbReference type="Pfam" id="PF05594">
    <property type="entry name" value="Fil_haemagg"/>
    <property type="match status" value="17"/>
</dbReference>
<organism evidence="3 4">
    <name type="scientific">Zoogloea oryzae</name>
    <dbReference type="NCBI Taxonomy" id="310767"/>
    <lineage>
        <taxon>Bacteria</taxon>
        <taxon>Pseudomonadati</taxon>
        <taxon>Pseudomonadota</taxon>
        <taxon>Betaproteobacteria</taxon>
        <taxon>Rhodocyclales</taxon>
        <taxon>Zoogloeaceae</taxon>
        <taxon>Zoogloea</taxon>
    </lineage>
</organism>
<evidence type="ECO:0000313" key="3">
    <source>
        <dbReference type="EMBL" id="GLT21454.1"/>
    </source>
</evidence>
<protein>
    <recommendedName>
        <fullName evidence="2">Filamentous haemagglutinin FhaB/tRNA nuclease CdiA-like TPS domain-containing protein</fullName>
    </recommendedName>
</protein>
<dbReference type="InterPro" id="IPR024973">
    <property type="entry name" value="ESPR"/>
</dbReference>
<dbReference type="InterPro" id="IPR010069">
    <property type="entry name" value="CdiA_FHA1_rpt"/>
</dbReference>
<dbReference type="Pfam" id="PF13332">
    <property type="entry name" value="Fil_haemagg_2"/>
    <property type="match status" value="2"/>
</dbReference>
<dbReference type="Gene3D" id="2.160.20.10">
    <property type="entry name" value="Single-stranded right-handed beta-helix, Pectin lyase-like"/>
    <property type="match status" value="1"/>
</dbReference>
<dbReference type="InterPro" id="IPR008638">
    <property type="entry name" value="FhaB/CdiA-like_TPS"/>
</dbReference>
<dbReference type="InterPro" id="IPR025157">
    <property type="entry name" value="Hemagglutinin_rpt"/>
</dbReference>
<keyword evidence="4" id="KW-1185">Reference proteome</keyword>
<proteinExistence type="predicted"/>
<gene>
    <name evidence="3" type="ORF">GCM10007933_09060</name>
</gene>
<reference evidence="4" key="1">
    <citation type="journal article" date="2019" name="Int. J. Syst. Evol. Microbiol.">
        <title>The Global Catalogue of Microorganisms (GCM) 10K type strain sequencing project: providing services to taxonomists for standard genome sequencing and annotation.</title>
        <authorList>
            <consortium name="The Broad Institute Genomics Platform"/>
            <consortium name="The Broad Institute Genome Sequencing Center for Infectious Disease"/>
            <person name="Wu L."/>
            <person name="Ma J."/>
        </authorList>
    </citation>
    <scope>NUCLEOTIDE SEQUENCE [LARGE SCALE GENOMIC DNA]</scope>
    <source>
        <strain evidence="4">NBRC 102407</strain>
    </source>
</reference>
<dbReference type="NCBIfam" id="TIGR01731">
    <property type="entry name" value="fil_hemag_20aa"/>
    <property type="match status" value="36"/>
</dbReference>
<sequence>MNRLCFRLVFNPTRGIPMAVAENARSHPKGGTPGRSASPGRSVRTPCQTHLRALTAGVMLITGSLLWPAQVSAQIVADGRAPGSQRPTILTAPNGVPLINIQTPSAAGVSRNTYSQFDVPAAGTILNNARSSATTRLGGLVQGNPWLATGTARVILNEVNAANPSQLLGYLEVGGARAEVIIANPAGILCNGCGFINASRATLTTGTPVITDGRLDGYRVGTGTLVVDGLGLDARDTDFTQLIARAIRLNAGVWAADLQAITGAAEVAADGSSATPRPPAGSAPAFALDVAVLGGMYAGKIHLIGTEAGVGFRNTGQIGASAGEVRIDQRGWIDNSGQIDSATRLTITTPETLTSSGALHAGTDAVLSGHAGLSLDGSAVAGGDLSLSASAPGARLTSGADAWLVAGHGNAGGMLSLSAAGPLAAHGTLIGGAAIDTSAASLDHSTARFTAPAVQLRATQGDLNLSASRLHTEGRLTVSTPGLLRSATANISAGQLALAAHDLDNTGGVLLHLGTDPLQLVFAGTFNNSSGRLASNAVAINLGAATLFNRGGQIEHRGNGTLSLRADTFSGSDGQLITQGQLDLTAGHLDLDRAQTQATHLTITAAEFSHRQGTLLQTGSAPASLTVSGQLHNQNGHIGTNADLALTVGSLNNDGGRLEAQHGSLAIGADFISNTRGQLYATDDLRVTAGTLTNHDGSAYAMRDVALALAGGLESSGTLAAARHLGVSAAWIQTSPGSHLAAGLQPDGRLEGDGALTLQARSALAAHGQNLAAGALSIAASSLDLSGSTTRARNLTLSADLLDAHTARLVANGQLQAQISGHLDSRDAYLSADHLDLSAASLDNRGGALISSGTRAAHLQVHDELTNRGGQIASNADLTLNAATLDNRGGSVVATQDAQLTVRVAGLLDNTGGLIAGNHGLTLGASRLANAAGQLEAATGSAHLSTDFFDNASGRLFAATNFTLRGGELANGSGSLYAGRDANLALSGALQHDGVIAAARHLDVSAARINATSGSLIAAGMQTDGHLADTGSLNVQASSAITAHGQHLAAGALSLSAPALDLGSSLNAAHAIRLAADTLSLSGANVRAETTLNAQAGDLLDTRAAHVSAAELSLHARRLDNTGGDLRQTGGGALHIALPGALTNTGGQIHSNGDNLHLSAAGMDNRNGFIGHAGGGTLTIDTTNFTGSGGQIISNGHLNLSTQRLVLDNATSQADTWHISASTLDHQRGKLLQTGSGTSTLSVAAQFDNNAGRVSSNGGLAVAAGQLDNLGGTLLATLDLNLQAANLNNPDGTLYAGRNVTLAVADTLTHGGVLGAGRDLGITAGTVAAGAGSLLAAGLQADGHLASDGSLSLSAQRQLDAHGRQLAAGSLMFDAAQLELSASQSAAASIQLTARSGDLRATGADISASNRLQTQVAGLLDTRLAHLNAAALTLRASALDNTDGEIVQTGSSDQHLELPGTLVNTRGRIASNGNALSLAAATLDNTAGRIEHAATGQLSIRAATLLGDGGQIASAGKLDLVAHRVELAGASTQAVGLALSADSLNNQGGTLWQTGTSEAHINVASILDNRDGQIAGNGAVKLAANVVDNRHGEIASTQALTAAANRQFDNRDGGRVHAGHDGLITTSVLANTNGEITAGSRLDVTATTLGNASGLIAAGTDLNLTGAEMDNRSGSLAAIAGGLTLTAGGLTTNAGGHIAAARSLTLASGQLDNTRGTLVASSATVTSRGPLANRDGHIVASGSQDAGTLTVTSGPLDNQGGLIQASGHLLIDTRGADLVNRATLATGGIFGGADVVLRSGLLDNQAGYIGAGRLEVLADKIDNTIGGTVASLGVTTVTATALHNADGRIQSTGDLSLAVASSIDNTRGAIQSTQHAQLSAAAILNNNTRGPGLGIQGRTVELVTPRLDNRDGLLAADDSLRVTSTGHIDNTRGLLSALGSVVLHDPNPRPTLAIINSGGEILAGRQLSISAATLGGDGRLLSWGDLDLHLAGDFGNNGEIRANGNARLALSGTFTNSASLAAGGHLDLRVAALDNRATGEMQAGSALLASSTLVNRGLIDASDARLESALLDNLGSGRIYGDNLAIQAATLTNAAEDGSAPVIAARKRLDMGIGNLINSEHGLLFSAGDLVIGGGLDTTSHASGQARTVINRSATIEALGNLTLSAERIENLDTHFATEVVRTSVTAHREFSFKEHPERYDASEVHYEYSFDDDGVRTLVVNQPYDDGRLTSSEWFVEYNFNRTVDEVRLLASDPARILAGSNLHVTSAALTNDMSQIIAGRQLRLELATLDNRTATGTRTATDIGEAIDYWRFKEDGRDSQGTLLADYAPAPRIQTYALVTPILAENTTVAGSGTSIGHRSIDALVATATGSHATTPASRTPVLIEVRSSVDTGNRITGKILDTATPTTIARDTGVVPTSPAVTIPPLAQINTTDSPSQTVAQSTPVSRDAATAADSVTPRTSAIPTGNTIASNTQTVVRSIAPSFTLPNSSLFRLNADTRARYLIETDPRFTDARLWLSSDYLLGQLASDPNAVQKRLGDGFYEQRLVREQIAQLTGQRFLDGYTDDETQFAALMTAGARFAQAWQLRPGVALSAEQMAALTTDIVWLVSTPITLADGSVTHVLVPQVYAVVRDGDIDGAGGLLAGASLSLAAQGSVKNSGTLAARERLDLTADTLRNAGGRISSSAVDARTLGDLENIGGRIEASRALTLLAGRDLTVASTTASTQSRQGSRTAVDRTATVYVGGGDLTLEAGRDLHLDASQLINLAPTGAGPAGSTTLVAGRNLDLGTLAESRRQEIVWNARNYRRDGEDREIGSTIHTTGDLHLQAGQDITARAAQLTSDHGALTVTAGRDLTLMAGTQRQLLDEAHQYKQRSLLSSTTITTRDTLDSTTALASTLSGDTTTLYAGRDIRVMGSNVVSTEGTALVAQRNFTVESIVTSNTQSHQSQTKKSGLLGGSGVGFTIGSQQLKDATSDTNVVHVGSTIGAVDGSLLVSAKGDVAIKSSDMLAGEDIALMGRNVSIEAQQDKASYQESHEFKQSGVTLALKSAIIDTAQAVDASAQRAQEAQDGRLGALHAAKAGATAYASYGAMTKEATAISKGDTGSVSIQVSVSSSRSQSRSEATSTLVRGSYALAGGNIGITAIGEQTATGLPVDGTGDLEVVASALKGQNVTLTATRDMLLQSGQNMTDQHSSNSIGGWSVGVGVSLGKQTGITLNGSAYAGSGGSDGKSVQQVTTQVEASDTLVLRSGRDTVLEGAQAVGSRLEADIGRNLTIQSVQDTMRYHADQHQISAGASATYGTGGGSANIAVNWSRAHADYASVNRQSGLFGGAGGYDVDVGQHTQLDGSAISSTAAPNDNRLSTNSLAYTDIDNHKEASASAGGVNLSSDIVSNPGYGLGKSAFGSMLANASKANSDNSTTYAVIGAGTLEIRSGDRQASDTLKRDLEGATRSLTRDDIGAMQSSVNRSSEAGTLIADIAAVLADEGIRKYLNPTLHKVFCIQQPCTNDQEQNSRRLVESKQQIASAHPEWSDEQVQTEALAAITAYNPNRDLDANAVKQVARGEQSLDSDLTAQNGHETINNVLTLPATVEELKALSNDEKKDSSVFSNGIFNSLDRAAQLALQMTPPSDDYARIQKKGETTPNMTYLVHTDEASNGAGELIVAAIEKAAEIFKIPSPASRLEASVVQELLLQRNATGEAEHRFKDGSIAYDNPVISPSHSRGTMTQVGALYLLAERGVTDAPLTLLVNNPAAEKNRFETTAKVVSRMTPSFWAPENDPVAVVIGGYPGALSWSDVAEMSATSYSVHSCGGTAAIGCDMTNVNHAKLFSYRDLNIHEMNQNRQSHITPFLHAWLSNQLPAMAPAIDINTLQTNQNELNWRLQLKTPMPTLPGSQGWNGAPPAPSDARLDQLEQLRRQLGSGTK</sequence>
<accession>A0ABQ6F952</accession>
<dbReference type="Pfam" id="PF05860">
    <property type="entry name" value="TPS"/>
    <property type="match status" value="1"/>
</dbReference>
<dbReference type="InterPro" id="IPR011050">
    <property type="entry name" value="Pectin_lyase_fold/virulence"/>
</dbReference>
<dbReference type="InterPro" id="IPR008619">
    <property type="entry name" value="Filamentous_hemagglutn_rpt"/>
</dbReference>
<name>A0ABQ6F952_9RHOO</name>
<evidence type="ECO:0000259" key="2">
    <source>
        <dbReference type="SMART" id="SM00912"/>
    </source>
</evidence>
<comment type="caution">
    <text evidence="3">The sequence shown here is derived from an EMBL/GenBank/DDBJ whole genome shotgun (WGS) entry which is preliminary data.</text>
</comment>
<feature type="domain" description="Filamentous haemagglutinin FhaB/tRNA nuclease CdiA-like TPS" evidence="2">
    <location>
        <begin position="93"/>
        <end position="213"/>
    </location>
</feature>
<dbReference type="Pfam" id="PF13018">
    <property type="entry name" value="ESPR"/>
    <property type="match status" value="1"/>
</dbReference>